<feature type="compositionally biased region" description="Acidic residues" evidence="1">
    <location>
        <begin position="98"/>
        <end position="115"/>
    </location>
</feature>
<dbReference type="PANTHER" id="PTHR33099:SF7">
    <property type="entry name" value="MYND-TYPE DOMAIN-CONTAINING PROTEIN"/>
    <property type="match status" value="1"/>
</dbReference>
<keyword evidence="3" id="KW-1185">Reference proteome</keyword>
<evidence type="ECO:0000256" key="1">
    <source>
        <dbReference type="SAM" id="MobiDB-lite"/>
    </source>
</evidence>
<evidence type="ECO:0000313" key="3">
    <source>
        <dbReference type="Proteomes" id="UP000184267"/>
    </source>
</evidence>
<accession>A0A1M2VUA6</accession>
<dbReference type="PANTHER" id="PTHR33099">
    <property type="entry name" value="FE2OG DIOXYGENASE DOMAIN-CONTAINING PROTEIN"/>
    <property type="match status" value="1"/>
</dbReference>
<protein>
    <submittedName>
        <fullName evidence="2">Uncharacterized protein</fullName>
    </submittedName>
</protein>
<comment type="caution">
    <text evidence="2">The sequence shown here is derived from an EMBL/GenBank/DDBJ whole genome shotgun (WGS) entry which is preliminary data.</text>
</comment>
<feature type="region of interest" description="Disordered" evidence="1">
    <location>
        <begin position="1"/>
        <end position="120"/>
    </location>
</feature>
<reference evidence="2 3" key="1">
    <citation type="submission" date="2016-10" db="EMBL/GenBank/DDBJ databases">
        <title>Genome sequence of the basidiomycete white-rot fungus Trametes pubescens.</title>
        <authorList>
            <person name="Makela M.R."/>
            <person name="Granchi Z."/>
            <person name="Peng M."/>
            <person name="De Vries R.P."/>
            <person name="Grigoriev I."/>
            <person name="Riley R."/>
            <person name="Hilden K."/>
        </authorList>
    </citation>
    <scope>NUCLEOTIDE SEQUENCE [LARGE SCALE GENOMIC DNA]</scope>
    <source>
        <strain evidence="2 3">FBCC735</strain>
    </source>
</reference>
<feature type="non-terminal residue" evidence="2">
    <location>
        <position position="903"/>
    </location>
</feature>
<dbReference type="AlphaFoldDB" id="A0A1M2VUA6"/>
<dbReference type="EMBL" id="MNAD01000673">
    <property type="protein sequence ID" value="OJT11201.1"/>
    <property type="molecule type" value="Genomic_DNA"/>
</dbReference>
<dbReference type="OrthoDB" id="3269573at2759"/>
<evidence type="ECO:0000313" key="2">
    <source>
        <dbReference type="EMBL" id="OJT11201.1"/>
    </source>
</evidence>
<name>A0A1M2VUA6_TRAPU</name>
<dbReference type="Gene3D" id="2.60.120.620">
    <property type="entry name" value="q2cbj1_9rhob like domain"/>
    <property type="match status" value="1"/>
</dbReference>
<dbReference type="Proteomes" id="UP000184267">
    <property type="component" value="Unassembled WGS sequence"/>
</dbReference>
<feature type="compositionally biased region" description="Basic and acidic residues" evidence="1">
    <location>
        <begin position="1"/>
        <end position="28"/>
    </location>
</feature>
<organism evidence="2 3">
    <name type="scientific">Trametes pubescens</name>
    <name type="common">White-rot fungus</name>
    <dbReference type="NCBI Taxonomy" id="154538"/>
    <lineage>
        <taxon>Eukaryota</taxon>
        <taxon>Fungi</taxon>
        <taxon>Dikarya</taxon>
        <taxon>Basidiomycota</taxon>
        <taxon>Agaricomycotina</taxon>
        <taxon>Agaricomycetes</taxon>
        <taxon>Polyporales</taxon>
        <taxon>Polyporaceae</taxon>
        <taxon>Trametes</taxon>
    </lineage>
</organism>
<sequence length="903" mass="98878">MDAEEAQEHKISVENAVEPKLETTHDATLDDDANPSVKPPPVEGETDAGPHAEVAPAANGDVVMNDAVERHAADEDNAVPGDSLNTLPEAGNDGKEDSETDEDDEDGEEDEDVEDPSVNIKDDLEDILSGDLEFTGAFSFNNTYPTAPNPALSIDGLGTVGLPLSARDAAAIKASSEQAPFGKVDQTIVDKAVRDTWEIDATKVHFENGAWATFMDQTVRDVCQVLGVNFEASKPRCELYKLLLYETGSHFLPHVDTEKVNGMFATIVVILPSRFTGGAVHVRHGDLDKTYDSSEGSLTNTSVLAWYTDVEHEVKAITSGYRLALSFNLVHTTNALRPTLGVSTLPSRLQHVLRSWKQAEASGDAPRKIIYLLSHKYSQAALRGSALKGVDAHLVSILDTIGAQHGIHLGLANLTCTQSGGANDYGERERDGWGRCYYDEDSEDMNDDDVSMCEVDETRVDVENLVDMDGKLIRQRISYELETEVIPEELVDEITSGEYDDQEYEGYQGNYGGTLERFYRRTVLVMWPAWAHFDLVHGAEGFTYACQRIRDSKSSEPTTEETELTEIVLVRANATKSAAVVESVCRAALRWKDLSLWFRAVKACDAERSIATLGEKHIYLAIEAFGFAEVKPCVEHALERDPSNVSTLQFLEKLETWMASQHPELVNDATKDWVAAQRTKRFNALKPVGKDEHKSLTALALKYGGGVDFLENNVLPLIKPTTGSTALLEYAMSLKGEEAIPAETRVRLARDLLATALAKVDFYAAAPVSNTGNNHYSYAYTKPVEEPAQLERAKPYFKALLELGTDDLFSAAVDKLLALSGLAGDVVIRRVKGVLLPLVAYGQEILRTLPGDHSPPALRKLSTTASLLHIRSVLADPRRLGLDDVPPLVQAIAASDKPEESLT</sequence>
<gene>
    <name evidence="2" type="ORF">TRAPUB_12285</name>
</gene>
<proteinExistence type="predicted"/>